<keyword evidence="8" id="KW-0067">ATP-binding</keyword>
<evidence type="ECO:0000256" key="3">
    <source>
        <dbReference type="ARBA" id="ARBA00019010"/>
    </source>
</evidence>
<evidence type="ECO:0000256" key="1">
    <source>
        <dbReference type="ARBA" id="ARBA00004496"/>
    </source>
</evidence>
<name>A0A2R8B8J4_9RHOB</name>
<protein>
    <recommendedName>
        <fullName evidence="3">tRNA threonylcarbamoyladenosine biosynthesis protein TsaE</fullName>
    </recommendedName>
    <alternativeName>
        <fullName evidence="10">t(6)A37 threonylcarbamoyladenosine biosynthesis protein TsaE</fullName>
    </alternativeName>
</protein>
<keyword evidence="6" id="KW-0479">Metal-binding</keyword>
<gene>
    <name evidence="11" type="primary">tsaE</name>
    <name evidence="11" type="ORF">ASD8599_00111</name>
</gene>
<dbReference type="AlphaFoldDB" id="A0A2R8B8J4"/>
<dbReference type="Proteomes" id="UP000244880">
    <property type="component" value="Unassembled WGS sequence"/>
</dbReference>
<dbReference type="RefSeq" id="WP_108826733.1">
    <property type="nucleotide sequence ID" value="NZ_OMOR01000001.1"/>
</dbReference>
<evidence type="ECO:0000313" key="11">
    <source>
        <dbReference type="EMBL" id="SPH19387.1"/>
    </source>
</evidence>
<sequence>MANSTFTRTLNSETQSAAFARRVAARLSSGHTLLLEGPVGAGKTHFARSAIKSLLLDDEDVPSPTFTLVQTYDSTAGPIWHADLYRLTSDYEVEELGLMDAMEDAICLIEWPDRLGSLMPAEAAVLAFTPDPYDENKRSLTATWSGATWDAVFKGLAHD</sequence>
<dbReference type="GO" id="GO:0046872">
    <property type="term" value="F:metal ion binding"/>
    <property type="evidence" value="ECO:0007669"/>
    <property type="project" value="UniProtKB-KW"/>
</dbReference>
<keyword evidence="12" id="KW-1185">Reference proteome</keyword>
<keyword evidence="4" id="KW-0963">Cytoplasm</keyword>
<reference evidence="11 12" key="1">
    <citation type="submission" date="2018-03" db="EMBL/GenBank/DDBJ databases">
        <authorList>
            <person name="Keele B.F."/>
        </authorList>
    </citation>
    <scope>NUCLEOTIDE SEQUENCE [LARGE SCALE GENOMIC DNA]</scope>
    <source>
        <strain evidence="11 12">CECT 8599</strain>
    </source>
</reference>
<evidence type="ECO:0000256" key="2">
    <source>
        <dbReference type="ARBA" id="ARBA00007599"/>
    </source>
</evidence>
<organism evidence="11 12">
    <name type="scientific">Ascidiaceihabitans donghaensis</name>
    <dbReference type="NCBI Taxonomy" id="1510460"/>
    <lineage>
        <taxon>Bacteria</taxon>
        <taxon>Pseudomonadati</taxon>
        <taxon>Pseudomonadota</taxon>
        <taxon>Alphaproteobacteria</taxon>
        <taxon>Rhodobacterales</taxon>
        <taxon>Paracoccaceae</taxon>
        <taxon>Ascidiaceihabitans</taxon>
    </lineage>
</organism>
<dbReference type="GO" id="GO:0005737">
    <property type="term" value="C:cytoplasm"/>
    <property type="evidence" value="ECO:0007669"/>
    <property type="project" value="UniProtKB-SubCell"/>
</dbReference>
<dbReference type="GO" id="GO:0002949">
    <property type="term" value="P:tRNA threonylcarbamoyladenosine modification"/>
    <property type="evidence" value="ECO:0007669"/>
    <property type="project" value="InterPro"/>
</dbReference>
<comment type="subcellular location">
    <subcellularLocation>
        <location evidence="1">Cytoplasm</location>
    </subcellularLocation>
</comment>
<evidence type="ECO:0000256" key="5">
    <source>
        <dbReference type="ARBA" id="ARBA00022694"/>
    </source>
</evidence>
<dbReference type="PANTHER" id="PTHR33540:SF2">
    <property type="entry name" value="TRNA THREONYLCARBAMOYLADENOSINE BIOSYNTHESIS PROTEIN TSAE"/>
    <property type="match status" value="1"/>
</dbReference>
<evidence type="ECO:0000256" key="10">
    <source>
        <dbReference type="ARBA" id="ARBA00032441"/>
    </source>
</evidence>
<evidence type="ECO:0000256" key="7">
    <source>
        <dbReference type="ARBA" id="ARBA00022741"/>
    </source>
</evidence>
<evidence type="ECO:0000256" key="9">
    <source>
        <dbReference type="ARBA" id="ARBA00022842"/>
    </source>
</evidence>
<evidence type="ECO:0000256" key="6">
    <source>
        <dbReference type="ARBA" id="ARBA00022723"/>
    </source>
</evidence>
<dbReference type="Gene3D" id="3.40.50.300">
    <property type="entry name" value="P-loop containing nucleotide triphosphate hydrolases"/>
    <property type="match status" value="1"/>
</dbReference>
<dbReference type="PANTHER" id="PTHR33540">
    <property type="entry name" value="TRNA THREONYLCARBAMOYLADENOSINE BIOSYNTHESIS PROTEIN TSAE"/>
    <property type="match status" value="1"/>
</dbReference>
<comment type="similarity">
    <text evidence="2">Belongs to the TsaE family.</text>
</comment>
<evidence type="ECO:0000313" key="12">
    <source>
        <dbReference type="Proteomes" id="UP000244880"/>
    </source>
</evidence>
<proteinExistence type="inferred from homology"/>
<keyword evidence="9" id="KW-0460">Magnesium</keyword>
<dbReference type="SUPFAM" id="SSF52540">
    <property type="entry name" value="P-loop containing nucleoside triphosphate hydrolases"/>
    <property type="match status" value="1"/>
</dbReference>
<dbReference type="NCBIfam" id="TIGR00150">
    <property type="entry name" value="T6A_YjeE"/>
    <property type="match status" value="1"/>
</dbReference>
<dbReference type="Pfam" id="PF02367">
    <property type="entry name" value="TsaE"/>
    <property type="match status" value="1"/>
</dbReference>
<dbReference type="InterPro" id="IPR027417">
    <property type="entry name" value="P-loop_NTPase"/>
</dbReference>
<dbReference type="GO" id="GO:0005524">
    <property type="term" value="F:ATP binding"/>
    <property type="evidence" value="ECO:0007669"/>
    <property type="project" value="UniProtKB-KW"/>
</dbReference>
<keyword evidence="7" id="KW-0547">Nucleotide-binding</keyword>
<accession>A0A2R8B8J4</accession>
<dbReference type="EMBL" id="OMOR01000001">
    <property type="protein sequence ID" value="SPH19387.1"/>
    <property type="molecule type" value="Genomic_DNA"/>
</dbReference>
<evidence type="ECO:0000256" key="8">
    <source>
        <dbReference type="ARBA" id="ARBA00022840"/>
    </source>
</evidence>
<keyword evidence="5" id="KW-0819">tRNA processing</keyword>
<dbReference type="InterPro" id="IPR003442">
    <property type="entry name" value="T6A_TsaE"/>
</dbReference>
<evidence type="ECO:0000256" key="4">
    <source>
        <dbReference type="ARBA" id="ARBA00022490"/>
    </source>
</evidence>
<dbReference type="OrthoDB" id="9800307at2"/>